<keyword evidence="2" id="KW-0808">Transferase</keyword>
<dbReference type="GO" id="GO:0016757">
    <property type="term" value="F:glycosyltransferase activity"/>
    <property type="evidence" value="ECO:0007669"/>
    <property type="project" value="UniProtKB-KW"/>
</dbReference>
<reference evidence="4" key="2">
    <citation type="submission" date="2021-04" db="EMBL/GenBank/DDBJ databases">
        <authorList>
            <person name="Gilroy R."/>
        </authorList>
    </citation>
    <scope>NUCLEOTIDE SEQUENCE</scope>
    <source>
        <strain evidence="4">G4-2901</strain>
    </source>
</reference>
<reference evidence="4" key="1">
    <citation type="journal article" date="2021" name="PeerJ">
        <title>Extensive microbial diversity within the chicken gut microbiome revealed by metagenomics and culture.</title>
        <authorList>
            <person name="Gilroy R."/>
            <person name="Ravi A."/>
            <person name="Getino M."/>
            <person name="Pursley I."/>
            <person name="Horton D.L."/>
            <person name="Alikhan N.F."/>
            <person name="Baker D."/>
            <person name="Gharbi K."/>
            <person name="Hall N."/>
            <person name="Watson M."/>
            <person name="Adriaenssens E.M."/>
            <person name="Foster-Nyarko E."/>
            <person name="Jarju S."/>
            <person name="Secka A."/>
            <person name="Antonio M."/>
            <person name="Oren A."/>
            <person name="Chaudhuri R.R."/>
            <person name="La Ragione R."/>
            <person name="Hildebrand F."/>
            <person name="Pallen M.J."/>
        </authorList>
    </citation>
    <scope>NUCLEOTIDE SEQUENCE</scope>
    <source>
        <strain evidence="4">G4-2901</strain>
    </source>
</reference>
<dbReference type="InterPro" id="IPR002495">
    <property type="entry name" value="Glyco_trans_8"/>
</dbReference>
<keyword evidence="1" id="KW-0328">Glycosyltransferase</keyword>
<evidence type="ECO:0000256" key="2">
    <source>
        <dbReference type="ARBA" id="ARBA00022679"/>
    </source>
</evidence>
<dbReference type="Pfam" id="PF01501">
    <property type="entry name" value="Glyco_transf_8"/>
    <property type="match status" value="1"/>
</dbReference>
<evidence type="ECO:0000313" key="4">
    <source>
        <dbReference type="EMBL" id="MBU3837403.1"/>
    </source>
</evidence>
<name>A0A948WYI5_9BACT</name>
<evidence type="ECO:0000256" key="3">
    <source>
        <dbReference type="ARBA" id="ARBA00022723"/>
    </source>
</evidence>
<keyword evidence="3" id="KW-0479">Metal-binding</keyword>
<dbReference type="Proteomes" id="UP000783796">
    <property type="component" value="Unassembled WGS sequence"/>
</dbReference>
<evidence type="ECO:0000256" key="1">
    <source>
        <dbReference type="ARBA" id="ARBA00022676"/>
    </source>
</evidence>
<dbReference type="InterPro" id="IPR029044">
    <property type="entry name" value="Nucleotide-diphossugar_trans"/>
</dbReference>
<sequence>MKTIPVFFTFDKNYVLAAKVAIHSMLVHASKDYKYELYILHTSLDDNDYRNIRSVTEDFNAGIHFINVSEYEKKIEGLHGKAHYSKEIFYKLIAADIFPEYDRILCTDVDVIFTGDISEAFFMFPNEDFIYAGVGPTNNSGRMPKYMDKFSKDELAILEHEIGAGFLLLNLEAIRRHDKQKEMTEFYINNYERLLLPEQDCMILTCWPLVRYIPTKFVVINSFYKIDIDKFHFYEGTPDFDCPHREAAEHFKSALDNPVQIHYAGPDKPWNSIMVTKQMEWFKAMIKAGCLWEYIYSQPKFFAQKIKKYSLRRFIRKHFNI</sequence>
<organism evidence="4 5">
    <name type="scientific">Candidatus Phocaeicola faecigallinarum</name>
    <dbReference type="NCBI Taxonomy" id="2838732"/>
    <lineage>
        <taxon>Bacteria</taxon>
        <taxon>Pseudomonadati</taxon>
        <taxon>Bacteroidota</taxon>
        <taxon>Bacteroidia</taxon>
        <taxon>Bacteroidales</taxon>
        <taxon>Bacteroidaceae</taxon>
        <taxon>Phocaeicola</taxon>
    </lineage>
</organism>
<dbReference type="SUPFAM" id="SSF53448">
    <property type="entry name" value="Nucleotide-diphospho-sugar transferases"/>
    <property type="match status" value="1"/>
</dbReference>
<protein>
    <submittedName>
        <fullName evidence="4">Glycosyltransferase family 8 protein</fullName>
    </submittedName>
</protein>
<dbReference type="Gene3D" id="3.90.550.10">
    <property type="entry name" value="Spore Coat Polysaccharide Biosynthesis Protein SpsA, Chain A"/>
    <property type="match status" value="1"/>
</dbReference>
<dbReference type="CDD" id="cd04194">
    <property type="entry name" value="GT8_A4GalT_like"/>
    <property type="match status" value="1"/>
</dbReference>
<dbReference type="EMBL" id="JAHLFW010000037">
    <property type="protein sequence ID" value="MBU3837403.1"/>
    <property type="molecule type" value="Genomic_DNA"/>
</dbReference>
<comment type="caution">
    <text evidence="4">The sequence shown here is derived from an EMBL/GenBank/DDBJ whole genome shotgun (WGS) entry which is preliminary data.</text>
</comment>
<dbReference type="InterPro" id="IPR050748">
    <property type="entry name" value="Glycosyltrans_8_dom-fam"/>
</dbReference>
<accession>A0A948WYI5</accession>
<gene>
    <name evidence="4" type="ORF">H9777_03605</name>
</gene>
<dbReference type="GO" id="GO:0046872">
    <property type="term" value="F:metal ion binding"/>
    <property type="evidence" value="ECO:0007669"/>
    <property type="project" value="UniProtKB-KW"/>
</dbReference>
<evidence type="ECO:0000313" key="5">
    <source>
        <dbReference type="Proteomes" id="UP000783796"/>
    </source>
</evidence>
<proteinExistence type="predicted"/>
<dbReference type="PANTHER" id="PTHR13778">
    <property type="entry name" value="GLYCOSYLTRANSFERASE 8 DOMAIN-CONTAINING PROTEIN"/>
    <property type="match status" value="1"/>
</dbReference>
<dbReference type="AlphaFoldDB" id="A0A948WYI5"/>
<dbReference type="PANTHER" id="PTHR13778:SF47">
    <property type="entry name" value="LIPOPOLYSACCHARIDE 1,3-GALACTOSYLTRANSFERASE"/>
    <property type="match status" value="1"/>
</dbReference>